<sequence length="393" mass="44608">MREMAPPLELTGLRPAPAQTFGAFRLIPLLRETPCEDVRLSRAVISPGVKTVDLPGRKSYTAFVPHGLRLTWGSAAGTQVKEQDTPGEWQFLESVHRLRKKDGEDALRFLPQHLAIEGLLELHFKPPTIAWQELSQGFRNLGMTHRSESFFSGQEIPGYATALRTFELHRGQVGMLVHTSDTLMAAFVVPTAEDYRLLHRTLLDDLYGELMMTYALNRPNRWLVDAGPHFAGAKNIDGLREALERVRRDWSETTTEILLGDWKDRPLLTETVYRPGSMRLERFVTDLELHRPNHIGERLVRDDGELLYVNTLRLSSAQTRRAHLLHQLSAHDWNLHETAAALGTDLPGLVARITARGFGHLINNTVREQAAKKLREQGRLPRHQEPRAHMEAP</sequence>
<dbReference type="AlphaFoldDB" id="A0A448N1E4"/>
<reference evidence="2 3" key="1">
    <citation type="submission" date="2018-12" db="EMBL/GenBank/DDBJ databases">
        <authorList>
            <consortium name="Pathogen Informatics"/>
        </authorList>
    </citation>
    <scope>NUCLEOTIDE SEQUENCE [LARGE SCALE GENOMIC DNA]</scope>
    <source>
        <strain evidence="2 3">NCTC12967</strain>
    </source>
</reference>
<proteinExistence type="predicted"/>
<keyword evidence="3" id="KW-1185">Reference proteome</keyword>
<evidence type="ECO:0000313" key="3">
    <source>
        <dbReference type="Proteomes" id="UP000273044"/>
    </source>
</evidence>
<feature type="domain" description="ARG and Rhodanese-Phosphatase-superfamily-associated" evidence="1">
    <location>
        <begin position="8"/>
        <end position="275"/>
    </location>
</feature>
<name>A0A448N1E4_9ACTN</name>
<organism evidence="2 3">
    <name type="scientific">Arachnia propionica</name>
    <dbReference type="NCBI Taxonomy" id="1750"/>
    <lineage>
        <taxon>Bacteria</taxon>
        <taxon>Bacillati</taxon>
        <taxon>Actinomycetota</taxon>
        <taxon>Actinomycetes</taxon>
        <taxon>Propionibacteriales</taxon>
        <taxon>Propionibacteriaceae</taxon>
        <taxon>Arachnia</taxon>
    </lineage>
</organism>
<dbReference type="EMBL" id="LR134406">
    <property type="protein sequence ID" value="VEH71219.1"/>
    <property type="molecule type" value="Genomic_DNA"/>
</dbReference>
<dbReference type="Pfam" id="PF22549">
    <property type="entry name" value="ARPP-2"/>
    <property type="match status" value="1"/>
</dbReference>
<dbReference type="RefSeq" id="WP_061788141.1">
    <property type="nucleotide sequence ID" value="NZ_CAJZDL010000002.1"/>
</dbReference>
<dbReference type="Proteomes" id="UP000273044">
    <property type="component" value="Chromosome"/>
</dbReference>
<evidence type="ECO:0000313" key="2">
    <source>
        <dbReference type="EMBL" id="VEH71219.1"/>
    </source>
</evidence>
<accession>A0A448N1E4</accession>
<gene>
    <name evidence="2" type="ORF">NCTC12967_02537</name>
</gene>
<protein>
    <recommendedName>
        <fullName evidence="1">ARG and Rhodanese-Phosphatase-superfamily-associated domain-containing protein</fullName>
    </recommendedName>
</protein>
<evidence type="ECO:0000259" key="1">
    <source>
        <dbReference type="Pfam" id="PF22549"/>
    </source>
</evidence>
<dbReference type="GeneID" id="64407964"/>
<dbReference type="InterPro" id="IPR054346">
    <property type="entry name" value="ARPP-2"/>
</dbReference>